<keyword evidence="2" id="KW-1185">Reference proteome</keyword>
<dbReference type="AlphaFoldDB" id="A0A3B0BP44"/>
<organism evidence="1 2">
    <name type="scientific">Ulvibacterium marinum</name>
    <dbReference type="NCBI Taxonomy" id="2419782"/>
    <lineage>
        <taxon>Bacteria</taxon>
        <taxon>Pseudomonadati</taxon>
        <taxon>Bacteroidota</taxon>
        <taxon>Flavobacteriia</taxon>
        <taxon>Flavobacteriales</taxon>
        <taxon>Flavobacteriaceae</taxon>
        <taxon>Ulvibacterium</taxon>
    </lineage>
</organism>
<reference evidence="1 2" key="1">
    <citation type="submission" date="2018-10" db="EMBL/GenBank/DDBJ databases">
        <title>Ulvibacterium marinum gen. nov., sp. nov., a novel marine bacterium of the family Flavobacteriaceae, isolated from a culture of the green alga Ulva prolifera.</title>
        <authorList>
            <person name="Zhang Z."/>
        </authorList>
    </citation>
    <scope>NUCLEOTIDE SEQUENCE [LARGE SCALE GENOMIC DNA]</scope>
    <source>
        <strain evidence="1 2">CCMM003</strain>
    </source>
</reference>
<protein>
    <submittedName>
        <fullName evidence="1">Uncharacterized protein</fullName>
    </submittedName>
</protein>
<name>A0A3B0BP44_9FLAO</name>
<accession>A0A3B0BP44</accession>
<sequence length="129" mass="14810">MVADFLFRKIPNHITLSYSDIETNVLLGNVVLQDITLKISNRDTVLDHTFFEAKSLKINRIDYGKLFFNKTIDLESLTLGEPVLKYCPYNYHPKAEYAEKGMVDLLKTISIKKNPCRPRKFLSAQKGKG</sequence>
<evidence type="ECO:0000313" key="1">
    <source>
        <dbReference type="EMBL" id="RKN75115.1"/>
    </source>
</evidence>
<dbReference type="Proteomes" id="UP000276603">
    <property type="component" value="Unassembled WGS sequence"/>
</dbReference>
<comment type="caution">
    <text evidence="1">The sequence shown here is derived from an EMBL/GenBank/DDBJ whole genome shotgun (WGS) entry which is preliminary data.</text>
</comment>
<proteinExistence type="predicted"/>
<dbReference type="EMBL" id="RBCJ01000008">
    <property type="protein sequence ID" value="RKN75115.1"/>
    <property type="molecule type" value="Genomic_DNA"/>
</dbReference>
<gene>
    <name evidence="1" type="ORF">D7Z94_25280</name>
</gene>
<evidence type="ECO:0000313" key="2">
    <source>
        <dbReference type="Proteomes" id="UP000276603"/>
    </source>
</evidence>